<evidence type="ECO:0000313" key="3">
    <source>
        <dbReference type="Proteomes" id="UP000649617"/>
    </source>
</evidence>
<dbReference type="AlphaFoldDB" id="A0A812WYI6"/>
<feature type="coiled-coil region" evidence="1">
    <location>
        <begin position="85"/>
        <end position="119"/>
    </location>
</feature>
<evidence type="ECO:0000313" key="2">
    <source>
        <dbReference type="EMBL" id="CAE7692615.1"/>
    </source>
</evidence>
<keyword evidence="3" id="KW-1185">Reference proteome</keyword>
<accession>A0A812WYI6</accession>
<dbReference type="OrthoDB" id="441121at2759"/>
<keyword evidence="1" id="KW-0175">Coiled coil</keyword>
<evidence type="ECO:0000256" key="1">
    <source>
        <dbReference type="SAM" id="Coils"/>
    </source>
</evidence>
<reference evidence="2" key="1">
    <citation type="submission" date="2021-02" db="EMBL/GenBank/DDBJ databases">
        <authorList>
            <person name="Dougan E. K."/>
            <person name="Rhodes N."/>
            <person name="Thang M."/>
            <person name="Chan C."/>
        </authorList>
    </citation>
    <scope>NUCLEOTIDE SEQUENCE</scope>
</reference>
<proteinExistence type="predicted"/>
<protein>
    <submittedName>
        <fullName evidence="2">Uncharacterized protein</fullName>
    </submittedName>
</protein>
<dbReference type="EMBL" id="CAJNIZ010044537">
    <property type="protein sequence ID" value="CAE7692615.1"/>
    <property type="molecule type" value="Genomic_DNA"/>
</dbReference>
<organism evidence="2 3">
    <name type="scientific">Symbiodinium pilosum</name>
    <name type="common">Dinoflagellate</name>
    <dbReference type="NCBI Taxonomy" id="2952"/>
    <lineage>
        <taxon>Eukaryota</taxon>
        <taxon>Sar</taxon>
        <taxon>Alveolata</taxon>
        <taxon>Dinophyceae</taxon>
        <taxon>Suessiales</taxon>
        <taxon>Symbiodiniaceae</taxon>
        <taxon>Symbiodinium</taxon>
    </lineage>
</organism>
<name>A0A812WYI6_SYMPI</name>
<comment type="caution">
    <text evidence="2">The sequence shown here is derived from an EMBL/GenBank/DDBJ whole genome shotgun (WGS) entry which is preliminary data.</text>
</comment>
<dbReference type="Proteomes" id="UP000649617">
    <property type="component" value="Unassembled WGS sequence"/>
</dbReference>
<sequence>MEGFSQHMGLMDYLPRSRDQANSSPSQQIPEVISPMAGQISLFGSYASEGPAKLDVSMDRQDEVLDCRLEHAALVARQLRLQAAEQEASREAITVQLRLAALREEVLQEQKRQEFLQAALQRAQAGGAALQMASAMTCQRQEAALGARSQLLAGKPLVSSLECQASASGATRDPIRAGG</sequence>
<gene>
    <name evidence="2" type="ORF">SPIL2461_LOCUS19408</name>
</gene>